<dbReference type="PANTHER" id="PTHR11106:SF27">
    <property type="entry name" value="MACRO DOMAIN-CONTAINING PROTEIN"/>
    <property type="match status" value="1"/>
</dbReference>
<dbReference type="OrthoDB" id="6077599at2759"/>
<sequence>MNRRHVIHAVGPIYSSLKAEEKAEELASCYKRSLELATQHSLKHIAFPSLSTGIYGYPIDAATHIALAEVRQFLDSTDGDNQLDLVTFVVWSDKDKEVYQELIPQYFPLETVAEEDNVQLKTED</sequence>
<dbReference type="Pfam" id="PF01661">
    <property type="entry name" value="Macro"/>
    <property type="match status" value="1"/>
</dbReference>
<dbReference type="Proteomes" id="UP000186601">
    <property type="component" value="Unassembled WGS sequence"/>
</dbReference>
<name>A0A2R6Q7M7_9APHY</name>
<protein>
    <recommendedName>
        <fullName evidence="1">Macro domain-containing protein</fullName>
    </recommendedName>
</protein>
<proteinExistence type="predicted"/>
<dbReference type="EMBL" id="MLYV02000385">
    <property type="protein sequence ID" value="PSS03515.1"/>
    <property type="molecule type" value="Genomic_DNA"/>
</dbReference>
<accession>A0A2R6Q7M7</accession>
<organism evidence="2 3">
    <name type="scientific">Hermanssonia centrifuga</name>
    <dbReference type="NCBI Taxonomy" id="98765"/>
    <lineage>
        <taxon>Eukaryota</taxon>
        <taxon>Fungi</taxon>
        <taxon>Dikarya</taxon>
        <taxon>Basidiomycota</taxon>
        <taxon>Agaricomycotina</taxon>
        <taxon>Agaricomycetes</taxon>
        <taxon>Polyporales</taxon>
        <taxon>Meruliaceae</taxon>
        <taxon>Hermanssonia</taxon>
    </lineage>
</organism>
<dbReference type="SUPFAM" id="SSF52949">
    <property type="entry name" value="Macro domain-like"/>
    <property type="match status" value="1"/>
</dbReference>
<dbReference type="STRING" id="98765.A0A2R6Q7M7"/>
<comment type="caution">
    <text evidence="2">The sequence shown here is derived from an EMBL/GenBank/DDBJ whole genome shotgun (WGS) entry which is preliminary data.</text>
</comment>
<reference evidence="2 3" key="1">
    <citation type="submission" date="2018-02" db="EMBL/GenBank/DDBJ databases">
        <title>Genome sequence of the basidiomycete white-rot fungus Phlebia centrifuga.</title>
        <authorList>
            <person name="Granchi Z."/>
            <person name="Peng M."/>
            <person name="de Vries R.P."/>
            <person name="Hilden K."/>
            <person name="Makela M.R."/>
            <person name="Grigoriev I."/>
            <person name="Riley R."/>
        </authorList>
    </citation>
    <scope>NUCLEOTIDE SEQUENCE [LARGE SCALE GENOMIC DNA]</scope>
    <source>
        <strain evidence="2 3">FBCC195</strain>
    </source>
</reference>
<dbReference type="Gene3D" id="3.40.220.10">
    <property type="entry name" value="Leucine Aminopeptidase, subunit E, domain 1"/>
    <property type="match status" value="1"/>
</dbReference>
<evidence type="ECO:0000259" key="1">
    <source>
        <dbReference type="PROSITE" id="PS51154"/>
    </source>
</evidence>
<keyword evidence="3" id="KW-1185">Reference proteome</keyword>
<feature type="domain" description="Macro" evidence="1">
    <location>
        <begin position="1"/>
        <end position="107"/>
    </location>
</feature>
<evidence type="ECO:0000313" key="2">
    <source>
        <dbReference type="EMBL" id="PSS03515.1"/>
    </source>
</evidence>
<dbReference type="PROSITE" id="PS51154">
    <property type="entry name" value="MACRO"/>
    <property type="match status" value="1"/>
</dbReference>
<dbReference type="InterPro" id="IPR002589">
    <property type="entry name" value="Macro_dom"/>
</dbReference>
<dbReference type="AlphaFoldDB" id="A0A2R6Q7M7"/>
<dbReference type="PANTHER" id="PTHR11106">
    <property type="entry name" value="GANGLIOSIDE INDUCED DIFFERENTIATION ASSOCIATED PROTEIN 2-RELATED"/>
    <property type="match status" value="1"/>
</dbReference>
<gene>
    <name evidence="2" type="ORF">PHLCEN_2v3983</name>
</gene>
<evidence type="ECO:0000313" key="3">
    <source>
        <dbReference type="Proteomes" id="UP000186601"/>
    </source>
</evidence>
<dbReference type="InterPro" id="IPR043472">
    <property type="entry name" value="Macro_dom-like"/>
</dbReference>